<feature type="domain" description="DNA primase/helicase Gp4 N-terminal Bacteriophage T7-like" evidence="1">
    <location>
        <begin position="26"/>
        <end position="73"/>
    </location>
</feature>
<dbReference type="Proteomes" id="UP001180616">
    <property type="component" value="Chromosome"/>
</dbReference>
<keyword evidence="3" id="KW-1185">Reference proteome</keyword>
<proteinExistence type="predicted"/>
<accession>A0ABY9R232</accession>
<dbReference type="Gene3D" id="3.40.1360.10">
    <property type="match status" value="1"/>
</dbReference>
<dbReference type="Gene3D" id="3.90.580.10">
    <property type="entry name" value="Zinc finger, CHC2-type domain"/>
    <property type="match status" value="1"/>
</dbReference>
<dbReference type="SMART" id="SM00778">
    <property type="entry name" value="Prim_Zn_Ribbon"/>
    <property type="match status" value="1"/>
</dbReference>
<sequence length="487" mass="52183">MSAPLLDLLHSRGLHPRRVAATHGGEWAGPCPRCGGNDRFRVWPDQTGGPACEKAGVTGTWYCRQEQVGGDALEFLVALCGMPWAQACDELRIERTSLPGRLPAMPKAAGTRTFEPKAHALPSDQWRERAAKLADEAHALLLRSPRVLAHLAGRGLPEEAVRRYRLGWLPGENGRMGIFRPRTAWGLQPKPAADGKPLKRTLFIPRGILIPAYGPAGQSEPPVRIRIRRPDCDAQQWGDKYMLVEGGCGGMPMLLGDANRAVVVVEAELDAMLVHHVAGDLVSVLSVLTNVGKPDGRSHAVLRQAAAILVALDYDTPGANGWAWWRATYPAARRWPVPAGKDPGDAAREGEDLRAWILAGLPPVLTLPAAAPSPVSASATSHAGPVGACADGLPSSGGRGEAPSADVSALPPEVLAFHAAWQGLPVRFAKVGGGFEWQFPHSWAALNRDTLHALLRQADATPALWDFLFDHPEAVVTPRNMLGGRHA</sequence>
<name>A0ABY9R232_9BACT</name>
<evidence type="ECO:0000313" key="3">
    <source>
        <dbReference type="Proteomes" id="UP001180616"/>
    </source>
</evidence>
<evidence type="ECO:0000259" key="1">
    <source>
        <dbReference type="SMART" id="SM00778"/>
    </source>
</evidence>
<dbReference type="InterPro" id="IPR013237">
    <property type="entry name" value="Phage_T7_Gp4_N"/>
</dbReference>
<reference evidence="2" key="1">
    <citation type="submission" date="2023-09" db="EMBL/GenBank/DDBJ databases">
        <authorList>
            <consortium name="CW5 consortium"/>
            <person name="Lu C.-W."/>
        </authorList>
    </citation>
    <scope>NUCLEOTIDE SEQUENCE</scope>
    <source>
        <strain evidence="2">KPS</strain>
    </source>
</reference>
<dbReference type="EMBL" id="CP133659">
    <property type="protein sequence ID" value="WMW65784.1"/>
    <property type="molecule type" value="Genomic_DNA"/>
</dbReference>
<dbReference type="InterPro" id="IPR036977">
    <property type="entry name" value="DNA_primase_Znf_CHC2"/>
</dbReference>
<dbReference type="RefSeq" id="WP_309541739.1">
    <property type="nucleotide sequence ID" value="NZ_CP133659.1"/>
</dbReference>
<dbReference type="Pfam" id="PF08273">
    <property type="entry name" value="Zn_Ribbon_Prim"/>
    <property type="match status" value="1"/>
</dbReference>
<evidence type="ECO:0000313" key="2">
    <source>
        <dbReference type="EMBL" id="WMW65784.1"/>
    </source>
</evidence>
<gene>
    <name evidence="2" type="ORF">KPS_000295</name>
</gene>
<dbReference type="SUPFAM" id="SSF57783">
    <property type="entry name" value="Zinc beta-ribbon"/>
    <property type="match status" value="1"/>
</dbReference>
<organism evidence="2 3">
    <name type="scientific">Nitratidesulfovibrio liaohensis</name>
    <dbReference type="NCBI Taxonomy" id="2604158"/>
    <lineage>
        <taxon>Bacteria</taxon>
        <taxon>Pseudomonadati</taxon>
        <taxon>Thermodesulfobacteriota</taxon>
        <taxon>Desulfovibrionia</taxon>
        <taxon>Desulfovibrionales</taxon>
        <taxon>Desulfovibrionaceae</taxon>
        <taxon>Nitratidesulfovibrio</taxon>
    </lineage>
</organism>
<protein>
    <submittedName>
        <fullName evidence="2">DNA primase</fullName>
    </submittedName>
</protein>